<dbReference type="EMBL" id="CP019124">
    <property type="protein sequence ID" value="APX89723.1"/>
    <property type="molecule type" value="Genomic_DNA"/>
</dbReference>
<feature type="domain" description="Histidine kinase/HSP90-like ATPase" evidence="3">
    <location>
        <begin position="13"/>
        <end position="137"/>
    </location>
</feature>
<evidence type="ECO:0000256" key="1">
    <source>
        <dbReference type="ARBA" id="ARBA00022527"/>
    </source>
</evidence>
<evidence type="ECO:0000313" key="5">
    <source>
        <dbReference type="Proteomes" id="UP000187266"/>
    </source>
</evidence>
<dbReference type="InterPro" id="IPR050267">
    <property type="entry name" value="Anti-sigma-factor_SerPK"/>
</dbReference>
<evidence type="ECO:0000313" key="4">
    <source>
        <dbReference type="EMBL" id="APX89723.1"/>
    </source>
</evidence>
<dbReference type="CDD" id="cd16936">
    <property type="entry name" value="HATPase_RsbW-like"/>
    <property type="match status" value="1"/>
</dbReference>
<dbReference type="GO" id="GO:0004674">
    <property type="term" value="F:protein serine/threonine kinase activity"/>
    <property type="evidence" value="ECO:0007669"/>
    <property type="project" value="UniProtKB-KW"/>
</dbReference>
<keyword evidence="1" id="KW-0808">Transferase</keyword>
<accession>A0A1U7DIL2</accession>
<reference evidence="4 5" key="1">
    <citation type="submission" date="2017-01" db="EMBL/GenBank/DDBJ databases">
        <title>Genomic analysis of Xuhuaishuia manganoxidans DY6-4.</title>
        <authorList>
            <person name="Wang X."/>
        </authorList>
    </citation>
    <scope>NUCLEOTIDE SEQUENCE [LARGE SCALE GENOMIC DNA]</scope>
    <source>
        <strain evidence="4 5">DY6-4</strain>
    </source>
</reference>
<dbReference type="PANTHER" id="PTHR35526">
    <property type="entry name" value="ANTI-SIGMA-F FACTOR RSBW-RELATED"/>
    <property type="match status" value="1"/>
</dbReference>
<dbReference type="STRING" id="1267768.BV394_08355"/>
<evidence type="ECO:0000259" key="3">
    <source>
        <dbReference type="Pfam" id="PF13581"/>
    </source>
</evidence>
<dbReference type="InterPro" id="IPR036890">
    <property type="entry name" value="HATPase_C_sf"/>
</dbReference>
<feature type="region of interest" description="Disordered" evidence="2">
    <location>
        <begin position="82"/>
        <end position="105"/>
    </location>
</feature>
<evidence type="ECO:0000256" key="2">
    <source>
        <dbReference type="SAM" id="MobiDB-lite"/>
    </source>
</evidence>
<dbReference type="Pfam" id="PF13581">
    <property type="entry name" value="HATPase_c_2"/>
    <property type="match status" value="1"/>
</dbReference>
<keyword evidence="5" id="KW-1185">Reference proteome</keyword>
<dbReference type="Proteomes" id="UP000187266">
    <property type="component" value="Chromosome"/>
</dbReference>
<dbReference type="AlphaFoldDB" id="A0A1U7DIL2"/>
<dbReference type="PANTHER" id="PTHR35526:SF3">
    <property type="entry name" value="ANTI-SIGMA-F FACTOR RSBW"/>
    <property type="match status" value="1"/>
</dbReference>
<dbReference type="SUPFAM" id="SSF55874">
    <property type="entry name" value="ATPase domain of HSP90 chaperone/DNA topoisomerase II/histidine kinase"/>
    <property type="match status" value="1"/>
</dbReference>
<name>A0A1U7DIL2_9RHOB</name>
<protein>
    <recommendedName>
        <fullName evidence="3">Histidine kinase/HSP90-like ATPase domain-containing protein</fullName>
    </recommendedName>
</protein>
<gene>
    <name evidence="4" type="ORF">BV394_08355</name>
</gene>
<keyword evidence="1" id="KW-0723">Serine/threonine-protein kinase</keyword>
<sequence>MSGGSSLTLSLRSELMAVRQTLRAVRRSLDAMPLTEGGAGMVELALAEAMNNVVIHAHGKATGILQLRLRQTGSHLLVRLRDNGRGMPGGSPPDGLPPLTGELGEPPRDGGFGWFLIRSVTSRVRYRRAGGWNCLSFSVPLILRGPAEGPSPRPRHERPGFRLGVVPTREEAGSPLPRSWVIG</sequence>
<dbReference type="Gene3D" id="3.30.565.10">
    <property type="entry name" value="Histidine kinase-like ATPase, C-terminal domain"/>
    <property type="match status" value="1"/>
</dbReference>
<organism evidence="4 5">
    <name type="scientific">Brevirhabdus pacifica</name>
    <dbReference type="NCBI Taxonomy" id="1267768"/>
    <lineage>
        <taxon>Bacteria</taxon>
        <taxon>Pseudomonadati</taxon>
        <taxon>Pseudomonadota</taxon>
        <taxon>Alphaproteobacteria</taxon>
        <taxon>Rhodobacterales</taxon>
        <taxon>Paracoccaceae</taxon>
        <taxon>Brevirhabdus</taxon>
    </lineage>
</organism>
<proteinExistence type="predicted"/>
<dbReference type="InterPro" id="IPR003594">
    <property type="entry name" value="HATPase_dom"/>
</dbReference>
<keyword evidence="1" id="KW-0418">Kinase</keyword>